<dbReference type="PANTHER" id="PTHR11654">
    <property type="entry name" value="OLIGOPEPTIDE TRANSPORTER-RELATED"/>
    <property type="match status" value="1"/>
</dbReference>
<dbReference type="SUPFAM" id="SSF103473">
    <property type="entry name" value="MFS general substrate transporter"/>
    <property type="match status" value="1"/>
</dbReference>
<evidence type="ECO:0000256" key="2">
    <source>
        <dbReference type="ARBA" id="ARBA00005982"/>
    </source>
</evidence>
<dbReference type="AlphaFoldDB" id="A0A9P6QHK4"/>
<gene>
    <name evidence="7" type="ORF">DFQ27_007395</name>
</gene>
<proteinExistence type="inferred from homology"/>
<keyword evidence="4 6" id="KW-1133">Transmembrane helix</keyword>
<protein>
    <submittedName>
        <fullName evidence="7">Uncharacterized protein</fullName>
    </submittedName>
</protein>
<reference evidence="7" key="1">
    <citation type="journal article" date="2020" name="Fungal Divers.">
        <title>Resolving the Mortierellaceae phylogeny through synthesis of multi-gene phylogenetics and phylogenomics.</title>
        <authorList>
            <person name="Vandepol N."/>
            <person name="Liber J."/>
            <person name="Desiro A."/>
            <person name="Na H."/>
            <person name="Kennedy M."/>
            <person name="Barry K."/>
            <person name="Grigoriev I.V."/>
            <person name="Miller A.N."/>
            <person name="O'Donnell K."/>
            <person name="Stajich J.E."/>
            <person name="Bonito G."/>
        </authorList>
    </citation>
    <scope>NUCLEOTIDE SEQUENCE</scope>
    <source>
        <strain evidence="7">BC1065</strain>
    </source>
</reference>
<evidence type="ECO:0000256" key="1">
    <source>
        <dbReference type="ARBA" id="ARBA00004141"/>
    </source>
</evidence>
<evidence type="ECO:0000256" key="6">
    <source>
        <dbReference type="SAM" id="Phobius"/>
    </source>
</evidence>
<feature type="transmembrane region" description="Helical" evidence="6">
    <location>
        <begin position="119"/>
        <end position="137"/>
    </location>
</feature>
<dbReference type="Gene3D" id="1.20.1250.20">
    <property type="entry name" value="MFS general substrate transporter like domains"/>
    <property type="match status" value="1"/>
</dbReference>
<dbReference type="Pfam" id="PF00854">
    <property type="entry name" value="PTR2"/>
    <property type="match status" value="1"/>
</dbReference>
<keyword evidence="3 6" id="KW-0812">Transmembrane</keyword>
<dbReference type="InterPro" id="IPR000109">
    <property type="entry name" value="POT_fam"/>
</dbReference>
<feature type="transmembrane region" description="Helical" evidence="6">
    <location>
        <begin position="322"/>
        <end position="344"/>
    </location>
</feature>
<keyword evidence="5 6" id="KW-0472">Membrane</keyword>
<evidence type="ECO:0000256" key="3">
    <source>
        <dbReference type="ARBA" id="ARBA00022692"/>
    </source>
</evidence>
<keyword evidence="8" id="KW-1185">Reference proteome</keyword>
<dbReference type="GO" id="GO:0016020">
    <property type="term" value="C:membrane"/>
    <property type="evidence" value="ECO:0007669"/>
    <property type="project" value="UniProtKB-SubCell"/>
</dbReference>
<feature type="transmembrane region" description="Helical" evidence="6">
    <location>
        <begin position="478"/>
        <end position="498"/>
    </location>
</feature>
<evidence type="ECO:0000313" key="7">
    <source>
        <dbReference type="EMBL" id="KAG0268164.1"/>
    </source>
</evidence>
<dbReference type="InterPro" id="IPR036259">
    <property type="entry name" value="MFS_trans_sf"/>
</dbReference>
<feature type="transmembrane region" description="Helical" evidence="6">
    <location>
        <begin position="158"/>
        <end position="179"/>
    </location>
</feature>
<dbReference type="OrthoDB" id="8904098at2759"/>
<comment type="caution">
    <text evidence="7">The sequence shown here is derived from an EMBL/GenBank/DDBJ whole genome shotgun (WGS) entry which is preliminary data.</text>
</comment>
<feature type="transmembrane region" description="Helical" evidence="6">
    <location>
        <begin position="439"/>
        <end position="458"/>
    </location>
</feature>
<feature type="transmembrane region" description="Helical" evidence="6">
    <location>
        <begin position="356"/>
        <end position="374"/>
    </location>
</feature>
<organism evidence="7 8">
    <name type="scientific">Actinomortierella ambigua</name>
    <dbReference type="NCBI Taxonomy" id="1343610"/>
    <lineage>
        <taxon>Eukaryota</taxon>
        <taxon>Fungi</taxon>
        <taxon>Fungi incertae sedis</taxon>
        <taxon>Mucoromycota</taxon>
        <taxon>Mortierellomycotina</taxon>
        <taxon>Mortierellomycetes</taxon>
        <taxon>Mortierellales</taxon>
        <taxon>Mortierellaceae</taxon>
        <taxon>Actinomortierella</taxon>
    </lineage>
</organism>
<evidence type="ECO:0000256" key="5">
    <source>
        <dbReference type="ARBA" id="ARBA00023136"/>
    </source>
</evidence>
<dbReference type="GO" id="GO:0022857">
    <property type="term" value="F:transmembrane transporter activity"/>
    <property type="evidence" value="ECO:0007669"/>
    <property type="project" value="InterPro"/>
</dbReference>
<sequence>MADKHDFRLSLEEVELEDAMQKDHHLTEHDKDAKIDAGLHSSANKHPKAIYFILANEVGERFCYNAVSPNVNKYFMQTIGLDRYAAKALATTFVMLVYCFPLLVFSIPNLLGPMKGGLAFLPFVVIALGSGGIKPCVSSHGGDQYLPSQEKAKEKFFSLFYALMNLGSLVSLSVVPAIANMSCMGLETCYTFAFSVPTIIFFLALVLFAAGYRWYRIVPPLGESLPWKVIKAVALARSRYSKATPEERAAKGHWLNFAEDKYGGVFLNECRDLGLSLALILIPCSFCKMLYLQNSSEWATQYYQMNGALFGPNSKIMAAQVLNFHTLLVVSQLSLWNYVLYPFFERRGRGLRPTTRMIAGYFFTILAFVVSAILSKHVEEAFLRSGRDPTRLADYDGTYCETCVSGWAQVPQWLLLSLGECLFIPTGYHIMYNENGRQFRALSTSLWLMASSLGAVWVNLLDPVMVRSGMSTWVRNLTYSGIATAGMILFTIGARIYVPRKERPEINQAAHEAKAAEYRLSNQ</sequence>
<evidence type="ECO:0000313" key="8">
    <source>
        <dbReference type="Proteomes" id="UP000807716"/>
    </source>
</evidence>
<feature type="transmembrane region" description="Helical" evidence="6">
    <location>
        <begin position="84"/>
        <end position="107"/>
    </location>
</feature>
<accession>A0A9P6QHK4</accession>
<name>A0A9P6QHK4_9FUNG</name>
<comment type="subcellular location">
    <subcellularLocation>
        <location evidence="1">Membrane</location>
        <topology evidence="1">Multi-pass membrane protein</topology>
    </subcellularLocation>
</comment>
<dbReference type="Proteomes" id="UP000807716">
    <property type="component" value="Unassembled WGS sequence"/>
</dbReference>
<evidence type="ECO:0000256" key="4">
    <source>
        <dbReference type="ARBA" id="ARBA00022989"/>
    </source>
</evidence>
<feature type="transmembrane region" description="Helical" evidence="6">
    <location>
        <begin position="191"/>
        <end position="215"/>
    </location>
</feature>
<comment type="similarity">
    <text evidence="2">Belongs to the major facilitator superfamily. Proton-dependent oligopeptide transporter (POT/PTR) (TC 2.A.17) family.</text>
</comment>
<dbReference type="EMBL" id="JAAAJB010000058">
    <property type="protein sequence ID" value="KAG0268164.1"/>
    <property type="molecule type" value="Genomic_DNA"/>
</dbReference>